<gene>
    <name evidence="7" type="ORF">LQ356_03405</name>
</gene>
<dbReference type="InterPro" id="IPR048466">
    <property type="entry name" value="DNA_pol3_delta-like_C"/>
</dbReference>
<evidence type="ECO:0000259" key="5">
    <source>
        <dbReference type="Pfam" id="PF06144"/>
    </source>
</evidence>
<keyword evidence="1" id="KW-0808">Transferase</keyword>
<evidence type="ECO:0000313" key="8">
    <source>
        <dbReference type="Proteomes" id="UP001622612"/>
    </source>
</evidence>
<evidence type="ECO:0000313" key="7">
    <source>
        <dbReference type="EMBL" id="WYM97220.1"/>
    </source>
</evidence>
<dbReference type="Gene3D" id="1.10.8.60">
    <property type="match status" value="1"/>
</dbReference>
<dbReference type="Pfam" id="PF21694">
    <property type="entry name" value="DNA_pol3_delta_C"/>
    <property type="match status" value="1"/>
</dbReference>
<evidence type="ECO:0000256" key="1">
    <source>
        <dbReference type="ARBA" id="ARBA00022679"/>
    </source>
</evidence>
<sequence>MMYLIKGNENYFIDSKIEEIKSELAKKNKSLKVISFFEHANFEDIIVAISNIDIFSTNKLIIFKNMDFLNEKTKINKNIIDMFLLELNNIDENTEIIFSQFIEKNDPNFVPSPIFKYIEKKAINFNVKKIDDREVFQFVSKLISSKGGKIDSYVLHEFLSFLPNDLSLINNEIDKLLIENKNITSSMIIDNNLSLSSNIEWAFSNALIKYGNIADIFRKFYEQLNFGSTGINILEQITRILYDTQYIYFLKLELDSLEDVAQKSGINIYRVKLLDSFVIKVGYETIKKLIKSLAQLDVDIKKGLIDENLGIKTFMLTLLA</sequence>
<keyword evidence="8" id="KW-1185">Reference proteome</keyword>
<evidence type="ECO:0008006" key="9">
    <source>
        <dbReference type="Google" id="ProtNLM"/>
    </source>
</evidence>
<evidence type="ECO:0000256" key="2">
    <source>
        <dbReference type="ARBA" id="ARBA00022695"/>
    </source>
</evidence>
<proteinExistence type="predicted"/>
<dbReference type="NCBIfam" id="TIGR01128">
    <property type="entry name" value="holA"/>
    <property type="match status" value="1"/>
</dbReference>
<dbReference type="Gene3D" id="1.20.272.10">
    <property type="match status" value="1"/>
</dbReference>
<dbReference type="Pfam" id="PF06144">
    <property type="entry name" value="DNA_pol3_delta"/>
    <property type="match status" value="1"/>
</dbReference>
<dbReference type="Gene3D" id="3.40.50.300">
    <property type="entry name" value="P-loop containing nucleotide triphosphate hydrolases"/>
    <property type="match status" value="1"/>
</dbReference>
<reference evidence="7" key="1">
    <citation type="submission" date="2021-11" db="EMBL/GenBank/DDBJ databases">
        <title>The first genome sequence of unculturable Mycoplasma faucium obtained by de novo assembly of metagenomic reads.</title>
        <authorList>
            <person name="Sabat A.J."/>
            <person name="Bathoorn E."/>
            <person name="Akkerboom V."/>
            <person name="Friedrich A.W."/>
        </authorList>
    </citation>
    <scope>NUCLEOTIDE SEQUENCE [LARGE SCALE GENOMIC DNA]</scope>
    <source>
        <strain evidence="7">UMCG-MFM1</strain>
    </source>
</reference>
<dbReference type="PANTHER" id="PTHR34388">
    <property type="entry name" value="DNA POLYMERASE III SUBUNIT DELTA"/>
    <property type="match status" value="1"/>
</dbReference>
<dbReference type="PANTHER" id="PTHR34388:SF1">
    <property type="entry name" value="DNA POLYMERASE III SUBUNIT DELTA"/>
    <property type="match status" value="1"/>
</dbReference>
<keyword evidence="3" id="KW-0235">DNA replication</keyword>
<keyword evidence="4" id="KW-0239">DNA-directed DNA polymerase</keyword>
<organism evidence="7 8">
    <name type="scientific">Metamycoplasma faucium</name>
    <dbReference type="NCBI Taxonomy" id="56142"/>
    <lineage>
        <taxon>Bacteria</taxon>
        <taxon>Bacillati</taxon>
        <taxon>Mycoplasmatota</taxon>
        <taxon>Mycoplasmoidales</taxon>
        <taxon>Metamycoplasmataceae</taxon>
        <taxon>Metamycoplasma</taxon>
    </lineage>
</organism>
<name>A0ABZ2TL93_9BACT</name>
<dbReference type="InterPro" id="IPR005790">
    <property type="entry name" value="DNA_polIII_delta"/>
</dbReference>
<accession>A0ABZ2TL93</accession>
<evidence type="ECO:0000256" key="3">
    <source>
        <dbReference type="ARBA" id="ARBA00022705"/>
    </source>
</evidence>
<dbReference type="Proteomes" id="UP001622612">
    <property type="component" value="Chromosome"/>
</dbReference>
<feature type="domain" description="DNA polymerase III delta N-terminal" evidence="5">
    <location>
        <begin position="3"/>
        <end position="127"/>
    </location>
</feature>
<feature type="domain" description="DNA polymerase III delta subunit-like C-terminal" evidence="6">
    <location>
        <begin position="212"/>
        <end position="317"/>
    </location>
</feature>
<evidence type="ECO:0000256" key="4">
    <source>
        <dbReference type="ARBA" id="ARBA00022932"/>
    </source>
</evidence>
<evidence type="ECO:0000259" key="6">
    <source>
        <dbReference type="Pfam" id="PF21694"/>
    </source>
</evidence>
<dbReference type="RefSeq" id="WP_405311544.1">
    <property type="nucleotide sequence ID" value="NZ_CP088155.1"/>
</dbReference>
<dbReference type="EMBL" id="CP088155">
    <property type="protein sequence ID" value="WYM97220.1"/>
    <property type="molecule type" value="Genomic_DNA"/>
</dbReference>
<dbReference type="SUPFAM" id="SSF52540">
    <property type="entry name" value="P-loop containing nucleoside triphosphate hydrolases"/>
    <property type="match status" value="1"/>
</dbReference>
<dbReference type="InterPro" id="IPR027417">
    <property type="entry name" value="P-loop_NTPase"/>
</dbReference>
<keyword evidence="2" id="KW-0548">Nucleotidyltransferase</keyword>
<dbReference type="InterPro" id="IPR010372">
    <property type="entry name" value="DNA_pol3_delta_N"/>
</dbReference>
<protein>
    <recommendedName>
        <fullName evidence="9">DNA polymerase III subunit delta</fullName>
    </recommendedName>
</protein>